<evidence type="ECO:0000256" key="1">
    <source>
        <dbReference type="SAM" id="MobiDB-lite"/>
    </source>
</evidence>
<accession>A0A445N0K0</accession>
<protein>
    <submittedName>
        <fullName evidence="2">Putative CRISPR system Cascade subunit CasC</fullName>
    </submittedName>
</protein>
<dbReference type="InterPro" id="IPR010148">
    <property type="entry name" value="CRISPR-assoc_prot_CT1975"/>
</dbReference>
<sequence length="420" mass="45828">MLIEIHMIQNHSPANLNRDDLGAPKTCIFGGATRARISSQCLKRSIRRSTEFSAALEKDGGVRTRRLANLLARVAHAGDFELTPEKLAKLLEGNPIENEETKKLDAIAARALELGGVKPKSKQKGKSAEGGKADDDEENAEALSKMLLFLSTTTIAKMAQDLKEESDTERLAEKFKKYIAENPRVPDIALNGRMTEVAKNSVFSDLNFTVEAALSAAHAISTHAVVNEVDYFTAADDVPGQDAGAAHINEGMFNSACFYKHFVIDFEQLKKNLANESDLACKTVRCFLEAAAKANPSGKQHAYAAFNPPDGVLVEVKTKSATPVSYANAFADPVPEKSERGLIGESIARLGQYTHDLVVGYGIEAKRFWFSPNLRHRLTWIDKSTKEQEQSVVGSNEFGEFDQFVHKVMGATGTPAEAAK</sequence>
<evidence type="ECO:0000313" key="2">
    <source>
        <dbReference type="EMBL" id="SPD75247.1"/>
    </source>
</evidence>
<gene>
    <name evidence="2" type="ORF">PITCH_A50049</name>
</gene>
<dbReference type="EMBL" id="OJIN01000192">
    <property type="protein sequence ID" value="SPD75247.1"/>
    <property type="molecule type" value="Genomic_DNA"/>
</dbReference>
<reference evidence="2" key="1">
    <citation type="submission" date="2018-01" db="EMBL/GenBank/DDBJ databases">
        <authorList>
            <person name="Regsiter A."/>
            <person name="William W."/>
        </authorList>
    </citation>
    <scope>NUCLEOTIDE SEQUENCE</scope>
    <source>
        <strain evidence="2">TRIP AH-1</strain>
    </source>
</reference>
<proteinExistence type="predicted"/>
<dbReference type="Pfam" id="PF09344">
    <property type="entry name" value="Cas_CT1975"/>
    <property type="match status" value="1"/>
</dbReference>
<name>A0A445N0K0_9BACT</name>
<dbReference type="AlphaFoldDB" id="A0A445N0K0"/>
<dbReference type="NCBIfam" id="TIGR01869">
    <property type="entry name" value="casC_Cse4"/>
    <property type="match status" value="1"/>
</dbReference>
<organism evidence="2">
    <name type="scientific">uncultured Desulfobacterium sp</name>
    <dbReference type="NCBI Taxonomy" id="201089"/>
    <lineage>
        <taxon>Bacteria</taxon>
        <taxon>Pseudomonadati</taxon>
        <taxon>Thermodesulfobacteriota</taxon>
        <taxon>Desulfobacteria</taxon>
        <taxon>Desulfobacterales</taxon>
        <taxon>Desulfobacteriaceae</taxon>
        <taxon>Desulfobacterium</taxon>
        <taxon>environmental samples</taxon>
    </lineage>
</organism>
<feature type="region of interest" description="Disordered" evidence="1">
    <location>
        <begin position="118"/>
        <end position="137"/>
    </location>
</feature>